<name>A0A672LKU3_SINGR</name>
<dbReference type="GO" id="GO:0031267">
    <property type="term" value="F:small GTPase binding"/>
    <property type="evidence" value="ECO:0007669"/>
    <property type="project" value="TreeGrafter"/>
</dbReference>
<dbReference type="Pfam" id="PF02204">
    <property type="entry name" value="VPS9"/>
    <property type="match status" value="1"/>
</dbReference>
<reference evidence="2" key="2">
    <citation type="submission" date="2025-09" db="UniProtKB">
        <authorList>
            <consortium name="Ensembl"/>
        </authorList>
    </citation>
    <scope>IDENTIFICATION</scope>
</reference>
<dbReference type="GO" id="GO:0030139">
    <property type="term" value="C:endocytic vesicle"/>
    <property type="evidence" value="ECO:0007669"/>
    <property type="project" value="TreeGrafter"/>
</dbReference>
<evidence type="ECO:0000313" key="3">
    <source>
        <dbReference type="Proteomes" id="UP000472262"/>
    </source>
</evidence>
<protein>
    <submittedName>
        <fullName evidence="2">Si:ch211-168d1.3</fullName>
    </submittedName>
</protein>
<dbReference type="Pfam" id="PF23268">
    <property type="entry name" value="RIN1"/>
    <property type="match status" value="1"/>
</dbReference>
<sequence length="346" mass="39381">MTAAFVCVFAPERRVARLVDELSHDKRSTFGSLVQDFLEKIRQEIEASKHNSAVELLQGVRRFLSQAKSLLLEAGEIEPPIETLVPENEKDLALEKALFGCVLKPLKIQLQQTLISLHTQDGSLQKITDSLLAYQEGAQERLAVRVGVLDVRGMDRAKAKLTLMQRSHSPIDKVLLLLQVCKSVYKAMGTQPGEERFRDWDFLPALSYVLVQCNIPQLLLETEYMMELLEPSWLTGEGKIKHILTPFKTSLELVRLASNGSNQATLPEQSNSNQKLLLPWKPSSEHTLPQSLMNYVIKLIYTLKLLKCIIFELLMTPNWFSWHTDALTRYRQHVRSAGTHEKVLVR</sequence>
<organism evidence="2 3">
    <name type="scientific">Sinocyclocheilus grahami</name>
    <name type="common">Dianchi golden-line fish</name>
    <name type="synonym">Barbus grahami</name>
    <dbReference type="NCBI Taxonomy" id="75366"/>
    <lineage>
        <taxon>Eukaryota</taxon>
        <taxon>Metazoa</taxon>
        <taxon>Chordata</taxon>
        <taxon>Craniata</taxon>
        <taxon>Vertebrata</taxon>
        <taxon>Euteleostomi</taxon>
        <taxon>Actinopterygii</taxon>
        <taxon>Neopterygii</taxon>
        <taxon>Teleostei</taxon>
        <taxon>Ostariophysi</taxon>
        <taxon>Cypriniformes</taxon>
        <taxon>Cyprinidae</taxon>
        <taxon>Cyprininae</taxon>
        <taxon>Sinocyclocheilus</taxon>
    </lineage>
</organism>
<dbReference type="PANTHER" id="PTHR23101">
    <property type="entry name" value="RAB GDP/GTP EXCHANGE FACTOR"/>
    <property type="match status" value="1"/>
</dbReference>
<dbReference type="Ensembl" id="ENSSGRT00000025247.1">
    <property type="protein sequence ID" value="ENSSGRP00000023410.1"/>
    <property type="gene ID" value="ENSSGRG00000013848.1"/>
</dbReference>
<accession>A0A672LKU3</accession>
<evidence type="ECO:0000259" key="1">
    <source>
        <dbReference type="PROSITE" id="PS51205"/>
    </source>
</evidence>
<dbReference type="AlphaFoldDB" id="A0A672LKU3"/>
<dbReference type="PANTHER" id="PTHR23101:SF127">
    <property type="entry name" value="RAS AND RAB INTERACTOR 1-RELATED"/>
    <property type="match status" value="1"/>
</dbReference>
<dbReference type="InParanoid" id="A0A672LKU3"/>
<dbReference type="InterPro" id="IPR003123">
    <property type="entry name" value="VPS9"/>
</dbReference>
<dbReference type="InterPro" id="IPR045046">
    <property type="entry name" value="Vps9-like"/>
</dbReference>
<dbReference type="GO" id="GO:0005829">
    <property type="term" value="C:cytosol"/>
    <property type="evidence" value="ECO:0007669"/>
    <property type="project" value="TreeGrafter"/>
</dbReference>
<dbReference type="Gene3D" id="1.20.1050.80">
    <property type="entry name" value="VPS9 domain"/>
    <property type="match status" value="1"/>
</dbReference>
<reference evidence="2" key="1">
    <citation type="submission" date="2025-08" db="UniProtKB">
        <authorList>
            <consortium name="Ensembl"/>
        </authorList>
    </citation>
    <scope>IDENTIFICATION</scope>
</reference>
<dbReference type="GO" id="GO:0005085">
    <property type="term" value="F:guanyl-nucleotide exchange factor activity"/>
    <property type="evidence" value="ECO:0007669"/>
    <property type="project" value="InterPro"/>
</dbReference>
<proteinExistence type="predicted"/>
<dbReference type="SMART" id="SM00167">
    <property type="entry name" value="VPS9"/>
    <property type="match status" value="1"/>
</dbReference>
<dbReference type="GO" id="GO:0016192">
    <property type="term" value="P:vesicle-mediated transport"/>
    <property type="evidence" value="ECO:0007669"/>
    <property type="project" value="InterPro"/>
</dbReference>
<dbReference type="PROSITE" id="PS51205">
    <property type="entry name" value="VPS9"/>
    <property type="match status" value="1"/>
</dbReference>
<dbReference type="InterPro" id="IPR037191">
    <property type="entry name" value="VPS9_dom_sf"/>
</dbReference>
<evidence type="ECO:0000313" key="2">
    <source>
        <dbReference type="Ensembl" id="ENSSGRP00000023410.1"/>
    </source>
</evidence>
<dbReference type="SUPFAM" id="SSF109993">
    <property type="entry name" value="VPS9 domain"/>
    <property type="match status" value="1"/>
</dbReference>
<dbReference type="Proteomes" id="UP000472262">
    <property type="component" value="Unassembled WGS sequence"/>
</dbReference>
<keyword evidence="3" id="KW-1185">Reference proteome</keyword>
<feature type="domain" description="VPS9" evidence="1">
    <location>
        <begin position="118"/>
        <end position="263"/>
    </location>
</feature>